<comment type="caution">
    <text evidence="1">The sequence shown here is derived from an EMBL/GenBank/DDBJ whole genome shotgun (WGS) entry which is preliminary data.</text>
</comment>
<keyword evidence="2" id="KW-1185">Reference proteome</keyword>
<dbReference type="Proteomes" id="UP001497680">
    <property type="component" value="Unassembled WGS sequence"/>
</dbReference>
<sequence length="712" mass="76573">MEALKQTFRRCKAEKRSALVTYVTAGYPKPEDTPDIMVGMQKGGADVIELGVPFTDPIADGPTIQTSNTVALENGVTIKSTLGMVREARSKGLTAPVLLMGYYNPLLSYGEDELLRDCKTAGVNGFIVCDLPPEEAVSFRKLCSKGSLSYVPLIAPATSDTRMRILCALADSFIYVVSRMGVTGALGTLNANLPALLERVKKYSGNKPAAVGFGVSTREHFQSVASIADGVVIGSQIVTTLKNAEPGNGAKAVEEYCAYVSGRDSDENTREVGVIEAISSAKEPSGEDVTVNGVISEHDDADLVAQLAALHGKIPERFGEFGGQYVPESLMDCLSQLEEGFNAIKDDPKFWEEYRSYYPWMGRPGQLHLAERLTEHAGGANIWLKREDLNHTGSHKINNALGQLLLARRLGKTKIIAETGAGQHGVATATVCAKFGMECTIFMGAEDVRRQALNVFRIRLLGAKVIAVEAGSRTLRDAVNEALRYWVVHLEDTHYIIGSAIGPHPFPTIVRTFQCVIGNETKAQMQEKRGKLPDAVVACVGGGSNAVGMFYPFSNDPSVKLLGVEAGGDGVHTSRHSATLTGGSKGVLHGVRTYVLQNEHGQISDTHSVSAGLDYPGVGPELSSWKDSQRAKYIAATDAEAFLGFRLMSQLEGIIPALESAHGIYGAIELAKTMKKDEDVVICLSGRGDKDVQSVAEELPKLGPQIGWDLRF</sequence>
<reference evidence="1 2" key="1">
    <citation type="journal article" date="2022" name="New Phytol.">
        <title>Ecological generalism drives hyperdiversity of secondary metabolite gene clusters in xylarialean endophytes.</title>
        <authorList>
            <person name="Franco M.E.E."/>
            <person name="Wisecaver J.H."/>
            <person name="Arnold A.E."/>
            <person name="Ju Y.M."/>
            <person name="Slot J.C."/>
            <person name="Ahrendt S."/>
            <person name="Moore L.P."/>
            <person name="Eastman K.E."/>
            <person name="Scott K."/>
            <person name="Konkel Z."/>
            <person name="Mondo S.J."/>
            <person name="Kuo A."/>
            <person name="Hayes R.D."/>
            <person name="Haridas S."/>
            <person name="Andreopoulos B."/>
            <person name="Riley R."/>
            <person name="LaButti K."/>
            <person name="Pangilinan J."/>
            <person name="Lipzen A."/>
            <person name="Amirebrahimi M."/>
            <person name="Yan J."/>
            <person name="Adam C."/>
            <person name="Keymanesh K."/>
            <person name="Ng V."/>
            <person name="Louie K."/>
            <person name="Northen T."/>
            <person name="Drula E."/>
            <person name="Henrissat B."/>
            <person name="Hsieh H.M."/>
            <person name="Youens-Clark K."/>
            <person name="Lutzoni F."/>
            <person name="Miadlikowska J."/>
            <person name="Eastwood D.C."/>
            <person name="Hamelin R.C."/>
            <person name="Grigoriev I.V."/>
            <person name="U'Ren J.M."/>
        </authorList>
    </citation>
    <scope>NUCLEOTIDE SEQUENCE [LARGE SCALE GENOMIC DNA]</scope>
    <source>
        <strain evidence="1 2">ER1909</strain>
    </source>
</reference>
<organism evidence="1 2">
    <name type="scientific">Hypoxylon rubiginosum</name>
    <dbReference type="NCBI Taxonomy" id="110542"/>
    <lineage>
        <taxon>Eukaryota</taxon>
        <taxon>Fungi</taxon>
        <taxon>Dikarya</taxon>
        <taxon>Ascomycota</taxon>
        <taxon>Pezizomycotina</taxon>
        <taxon>Sordariomycetes</taxon>
        <taxon>Xylariomycetidae</taxon>
        <taxon>Xylariales</taxon>
        <taxon>Hypoxylaceae</taxon>
        <taxon>Hypoxylon</taxon>
    </lineage>
</organism>
<protein>
    <submittedName>
        <fullName evidence="1">Tryptophan synthetase</fullName>
    </submittedName>
</protein>
<gene>
    <name evidence="1" type="ORF">F4821DRAFT_232871</name>
</gene>
<proteinExistence type="predicted"/>
<dbReference type="EMBL" id="MU394299">
    <property type="protein sequence ID" value="KAI6088738.1"/>
    <property type="molecule type" value="Genomic_DNA"/>
</dbReference>
<evidence type="ECO:0000313" key="1">
    <source>
        <dbReference type="EMBL" id="KAI6088738.1"/>
    </source>
</evidence>
<accession>A0ACC0D7K1</accession>
<name>A0ACC0D7K1_9PEZI</name>
<evidence type="ECO:0000313" key="2">
    <source>
        <dbReference type="Proteomes" id="UP001497680"/>
    </source>
</evidence>